<protein>
    <submittedName>
        <fullName evidence="2">Uncharacterized protein</fullName>
    </submittedName>
</protein>
<dbReference type="EMBL" id="ML179185">
    <property type="protein sequence ID" value="THU96069.1"/>
    <property type="molecule type" value="Genomic_DNA"/>
</dbReference>
<gene>
    <name evidence="2" type="ORF">K435DRAFT_108856</name>
</gene>
<dbReference type="Proteomes" id="UP000297245">
    <property type="component" value="Unassembled WGS sequence"/>
</dbReference>
<evidence type="ECO:0000256" key="1">
    <source>
        <dbReference type="SAM" id="Phobius"/>
    </source>
</evidence>
<keyword evidence="3" id="KW-1185">Reference proteome</keyword>
<sequence length="71" mass="8534">MYILLRKRVLVRIVQVKWNRRKCKIILMMYMWIQAVFSCSFFLFPVLLNPYFGLIISSTIAFTVVLPLYQV</sequence>
<keyword evidence="1" id="KW-0812">Transmembrane</keyword>
<proteinExistence type="predicted"/>
<evidence type="ECO:0000313" key="3">
    <source>
        <dbReference type="Proteomes" id="UP000297245"/>
    </source>
</evidence>
<evidence type="ECO:0000313" key="2">
    <source>
        <dbReference type="EMBL" id="THU96069.1"/>
    </source>
</evidence>
<feature type="transmembrane region" description="Helical" evidence="1">
    <location>
        <begin position="50"/>
        <end position="69"/>
    </location>
</feature>
<dbReference type="AlphaFoldDB" id="A0A4S8M1U9"/>
<name>A0A4S8M1U9_DENBC</name>
<keyword evidence="1" id="KW-0472">Membrane</keyword>
<organism evidence="2 3">
    <name type="scientific">Dendrothele bispora (strain CBS 962.96)</name>
    <dbReference type="NCBI Taxonomy" id="1314807"/>
    <lineage>
        <taxon>Eukaryota</taxon>
        <taxon>Fungi</taxon>
        <taxon>Dikarya</taxon>
        <taxon>Basidiomycota</taxon>
        <taxon>Agaricomycotina</taxon>
        <taxon>Agaricomycetes</taxon>
        <taxon>Agaricomycetidae</taxon>
        <taxon>Agaricales</taxon>
        <taxon>Agaricales incertae sedis</taxon>
        <taxon>Dendrothele</taxon>
    </lineage>
</organism>
<feature type="transmembrane region" description="Helical" evidence="1">
    <location>
        <begin position="25"/>
        <end position="44"/>
    </location>
</feature>
<accession>A0A4S8M1U9</accession>
<reference evidence="2 3" key="1">
    <citation type="journal article" date="2019" name="Nat. Ecol. Evol.">
        <title>Megaphylogeny resolves global patterns of mushroom evolution.</title>
        <authorList>
            <person name="Varga T."/>
            <person name="Krizsan K."/>
            <person name="Foldi C."/>
            <person name="Dima B."/>
            <person name="Sanchez-Garcia M."/>
            <person name="Sanchez-Ramirez S."/>
            <person name="Szollosi G.J."/>
            <person name="Szarkandi J.G."/>
            <person name="Papp V."/>
            <person name="Albert L."/>
            <person name="Andreopoulos W."/>
            <person name="Angelini C."/>
            <person name="Antonin V."/>
            <person name="Barry K.W."/>
            <person name="Bougher N.L."/>
            <person name="Buchanan P."/>
            <person name="Buyck B."/>
            <person name="Bense V."/>
            <person name="Catcheside P."/>
            <person name="Chovatia M."/>
            <person name="Cooper J."/>
            <person name="Damon W."/>
            <person name="Desjardin D."/>
            <person name="Finy P."/>
            <person name="Geml J."/>
            <person name="Haridas S."/>
            <person name="Hughes K."/>
            <person name="Justo A."/>
            <person name="Karasinski D."/>
            <person name="Kautmanova I."/>
            <person name="Kiss B."/>
            <person name="Kocsube S."/>
            <person name="Kotiranta H."/>
            <person name="LaButti K.M."/>
            <person name="Lechner B.E."/>
            <person name="Liimatainen K."/>
            <person name="Lipzen A."/>
            <person name="Lukacs Z."/>
            <person name="Mihaltcheva S."/>
            <person name="Morgado L.N."/>
            <person name="Niskanen T."/>
            <person name="Noordeloos M.E."/>
            <person name="Ohm R.A."/>
            <person name="Ortiz-Santana B."/>
            <person name="Ovrebo C."/>
            <person name="Racz N."/>
            <person name="Riley R."/>
            <person name="Savchenko A."/>
            <person name="Shiryaev A."/>
            <person name="Soop K."/>
            <person name="Spirin V."/>
            <person name="Szebenyi C."/>
            <person name="Tomsovsky M."/>
            <person name="Tulloss R.E."/>
            <person name="Uehling J."/>
            <person name="Grigoriev I.V."/>
            <person name="Vagvolgyi C."/>
            <person name="Papp T."/>
            <person name="Martin F.M."/>
            <person name="Miettinen O."/>
            <person name="Hibbett D.S."/>
            <person name="Nagy L.G."/>
        </authorList>
    </citation>
    <scope>NUCLEOTIDE SEQUENCE [LARGE SCALE GENOMIC DNA]</scope>
    <source>
        <strain evidence="2 3">CBS 962.96</strain>
    </source>
</reference>
<keyword evidence="1" id="KW-1133">Transmembrane helix</keyword>